<organism evidence="1 2">
    <name type="scientific">Actinotignum urinale</name>
    <dbReference type="NCBI Taxonomy" id="190146"/>
    <lineage>
        <taxon>Bacteria</taxon>
        <taxon>Bacillati</taxon>
        <taxon>Actinomycetota</taxon>
        <taxon>Actinomycetes</taxon>
        <taxon>Actinomycetales</taxon>
        <taxon>Actinomycetaceae</taxon>
        <taxon>Actinotignum</taxon>
    </lineage>
</organism>
<comment type="caution">
    <text evidence="1">The sequence shown here is derived from an EMBL/GenBank/DDBJ whole genome shotgun (WGS) entry which is preliminary data.</text>
</comment>
<proteinExistence type="predicted"/>
<protein>
    <submittedName>
        <fullName evidence="1">Uncharacterized protein</fullName>
    </submittedName>
</protein>
<dbReference type="Proteomes" id="UP001275049">
    <property type="component" value="Unassembled WGS sequence"/>
</dbReference>
<name>A0ABU5G8W7_9ACTO</name>
<evidence type="ECO:0000313" key="1">
    <source>
        <dbReference type="EMBL" id="MDY5133543.1"/>
    </source>
</evidence>
<dbReference type="EMBL" id="JAWNGA010000013">
    <property type="protein sequence ID" value="MDY5133543.1"/>
    <property type="molecule type" value="Genomic_DNA"/>
</dbReference>
<dbReference type="RefSeq" id="WP_320755444.1">
    <property type="nucleotide sequence ID" value="NZ_JAWNGA010000013.1"/>
</dbReference>
<sequence>MSTYTQVEQRNYENKIDSCLQRILDTYLSDHISYDEIRRDIASFICEEIEATQKQAYTEGWDDAQDEENTYGEDYTFSSEYERGFNAGHAEGFDNAESYVINSLPYRVKDVFAPLGAQGKNNHELLMNTLGWVPICPYCHTEYMIEYRQNEQYVGICSCRGIYVHATSPARAAQKIMGRATS</sequence>
<gene>
    <name evidence="1" type="ORF">R6G86_07305</name>
</gene>
<evidence type="ECO:0000313" key="2">
    <source>
        <dbReference type="Proteomes" id="UP001275049"/>
    </source>
</evidence>
<accession>A0ABU5G8W7</accession>
<keyword evidence="2" id="KW-1185">Reference proteome</keyword>
<reference evidence="1 2" key="1">
    <citation type="submission" date="2023-10" db="EMBL/GenBank/DDBJ databases">
        <title>Whole Genome based description of the genera Actinobaculum and Actinotignum reveals a complex phylogenetic relationship within the species included in the genus Actinotignum.</title>
        <authorList>
            <person name="Jensen C.S."/>
            <person name="Dargis R."/>
            <person name="Kemp M."/>
            <person name="Christensen J.J."/>
        </authorList>
    </citation>
    <scope>NUCLEOTIDE SEQUENCE [LARGE SCALE GENOMIC DNA]</scope>
    <source>
        <strain evidence="1 2">SLA_B974</strain>
    </source>
</reference>